<name>A0A8W8MRS3_MAGGI</name>
<sequence>MSTLSEKELDLIEKYKEKRSQFKEVFTKQGTDRRKYKKNDMVVVKISKTEVNIGEVRSVNGEDLELNIFKRNKGCFTSTDHIVSVKLSSCFATRFQLTNSKNIPSKIKERIAQENLKLV</sequence>
<dbReference type="AlphaFoldDB" id="A0A8W8MRS3"/>
<accession>A0A8W8MRS3</accession>
<dbReference type="OrthoDB" id="6191043at2759"/>
<keyword evidence="2" id="KW-1185">Reference proteome</keyword>
<organism evidence="1 2">
    <name type="scientific">Magallana gigas</name>
    <name type="common">Pacific oyster</name>
    <name type="synonym">Crassostrea gigas</name>
    <dbReference type="NCBI Taxonomy" id="29159"/>
    <lineage>
        <taxon>Eukaryota</taxon>
        <taxon>Metazoa</taxon>
        <taxon>Spiralia</taxon>
        <taxon>Lophotrochozoa</taxon>
        <taxon>Mollusca</taxon>
        <taxon>Bivalvia</taxon>
        <taxon>Autobranchia</taxon>
        <taxon>Pteriomorphia</taxon>
        <taxon>Ostreida</taxon>
        <taxon>Ostreoidea</taxon>
        <taxon>Ostreidae</taxon>
        <taxon>Magallana</taxon>
    </lineage>
</organism>
<protein>
    <submittedName>
        <fullName evidence="1">Uncharacterized protein</fullName>
    </submittedName>
</protein>
<reference evidence="1" key="1">
    <citation type="submission" date="2022-08" db="UniProtKB">
        <authorList>
            <consortium name="EnsemblMetazoa"/>
        </authorList>
    </citation>
    <scope>IDENTIFICATION</scope>
    <source>
        <strain evidence="1">05x7-T-G4-1.051#20</strain>
    </source>
</reference>
<dbReference type="EnsemblMetazoa" id="G34101.1">
    <property type="protein sequence ID" value="G34101.1:cds"/>
    <property type="gene ID" value="G34101"/>
</dbReference>
<evidence type="ECO:0000313" key="1">
    <source>
        <dbReference type="EnsemblMetazoa" id="G34101.1:cds"/>
    </source>
</evidence>
<proteinExistence type="predicted"/>
<dbReference type="Proteomes" id="UP000005408">
    <property type="component" value="Unassembled WGS sequence"/>
</dbReference>
<evidence type="ECO:0000313" key="2">
    <source>
        <dbReference type="Proteomes" id="UP000005408"/>
    </source>
</evidence>